<gene>
    <name evidence="6" type="ORF">ENM11_00075</name>
</gene>
<dbReference type="Gene3D" id="3.40.50.300">
    <property type="entry name" value="P-loop containing nucleotide triphosphate hydrolases"/>
    <property type="match status" value="1"/>
</dbReference>
<dbReference type="GO" id="GO:0005524">
    <property type="term" value="F:ATP binding"/>
    <property type="evidence" value="ECO:0007669"/>
    <property type="project" value="UniProtKB-KW"/>
</dbReference>
<evidence type="ECO:0000259" key="5">
    <source>
        <dbReference type="PROSITE" id="PS50893"/>
    </source>
</evidence>
<dbReference type="InterPro" id="IPR050319">
    <property type="entry name" value="ABC_transp_ATP-bind"/>
</dbReference>
<proteinExistence type="inferred from homology"/>
<dbReference type="SMART" id="SM00382">
    <property type="entry name" value="AAA"/>
    <property type="match status" value="1"/>
</dbReference>
<dbReference type="InterPro" id="IPR003593">
    <property type="entry name" value="AAA+_ATPase"/>
</dbReference>
<protein>
    <submittedName>
        <fullName evidence="6">ATP-binding cassette domain-containing protein</fullName>
    </submittedName>
</protein>
<dbReference type="PROSITE" id="PS00211">
    <property type="entry name" value="ABC_TRANSPORTER_1"/>
    <property type="match status" value="1"/>
</dbReference>
<dbReference type="Pfam" id="PF08352">
    <property type="entry name" value="oligo_HPY"/>
    <property type="match status" value="1"/>
</dbReference>
<dbReference type="InterPro" id="IPR027417">
    <property type="entry name" value="P-loop_NTPase"/>
</dbReference>
<dbReference type="InterPro" id="IPR017871">
    <property type="entry name" value="ABC_transporter-like_CS"/>
</dbReference>
<comment type="similarity">
    <text evidence="1">Belongs to the ABC transporter superfamily.</text>
</comment>
<organism evidence="6">
    <name type="scientific">Caldiarchaeum subterraneum</name>
    <dbReference type="NCBI Taxonomy" id="311458"/>
    <lineage>
        <taxon>Archaea</taxon>
        <taxon>Nitrososphaerota</taxon>
        <taxon>Candidatus Caldarchaeales</taxon>
        <taxon>Candidatus Caldarchaeaceae</taxon>
        <taxon>Candidatus Caldarchaeum</taxon>
    </lineage>
</organism>
<dbReference type="AlphaFoldDB" id="A0A7C5L6N5"/>
<dbReference type="PANTHER" id="PTHR43776">
    <property type="entry name" value="TRANSPORT ATP-BINDING PROTEIN"/>
    <property type="match status" value="1"/>
</dbReference>
<reference evidence="6" key="1">
    <citation type="journal article" date="2020" name="mSystems">
        <title>Genome- and Community-Level Interaction Insights into Carbon Utilization and Element Cycling Functions of Hydrothermarchaeota in Hydrothermal Sediment.</title>
        <authorList>
            <person name="Zhou Z."/>
            <person name="Liu Y."/>
            <person name="Xu W."/>
            <person name="Pan J."/>
            <person name="Luo Z.H."/>
            <person name="Li M."/>
        </authorList>
    </citation>
    <scope>NUCLEOTIDE SEQUENCE [LARGE SCALE GENOMIC DNA]</scope>
    <source>
        <strain evidence="6">SpSt-1056</strain>
    </source>
</reference>
<dbReference type="GO" id="GO:0016887">
    <property type="term" value="F:ATP hydrolysis activity"/>
    <property type="evidence" value="ECO:0007669"/>
    <property type="project" value="InterPro"/>
</dbReference>
<dbReference type="NCBIfam" id="TIGR01727">
    <property type="entry name" value="oligo_HPY"/>
    <property type="match status" value="1"/>
</dbReference>
<dbReference type="InterPro" id="IPR003439">
    <property type="entry name" value="ABC_transporter-like_ATP-bd"/>
</dbReference>
<evidence type="ECO:0000256" key="3">
    <source>
        <dbReference type="ARBA" id="ARBA00022741"/>
    </source>
</evidence>
<dbReference type="CDD" id="cd03257">
    <property type="entry name" value="ABC_NikE_OppD_transporters"/>
    <property type="match status" value="1"/>
</dbReference>
<evidence type="ECO:0000256" key="2">
    <source>
        <dbReference type="ARBA" id="ARBA00022448"/>
    </source>
</evidence>
<dbReference type="FunFam" id="3.40.50.300:FF:000016">
    <property type="entry name" value="Oligopeptide ABC transporter ATP-binding component"/>
    <property type="match status" value="1"/>
</dbReference>
<keyword evidence="3" id="KW-0547">Nucleotide-binding</keyword>
<sequence length="339" mass="38057">MSQVGEKLLELIDVKKYYPVRGGFLLRTVGHVRAVDGVALQIRRGETLAIVGESGCGKSTLAQIIAGLIKPTSGKIIFNGVEIKDNMLHDISLRHKIQMVFQNPESSLNPRMTVRDVLAEAIKAKYGNTIDEDALNEKILNLVNSVGLTPQHLTRYPHQLSGGEKQRVSIARALATEPELIILDEPVSALDLSMRAQILNLLLELQQRHYLTYIYITHNLEQAWHLSDRVAVMYLGKIVELAPTETFFHKPLHPYSMVLLSSAPLLEASFEVQKIKPVGEPPSPLNPPKGCRFHPRCPFAFDRCRETEPRMLEVEEGHWVACYLAEESSKLHNVQPLVK</sequence>
<dbReference type="SUPFAM" id="SSF52540">
    <property type="entry name" value="P-loop containing nucleoside triphosphate hydrolases"/>
    <property type="match status" value="1"/>
</dbReference>
<evidence type="ECO:0000256" key="1">
    <source>
        <dbReference type="ARBA" id="ARBA00005417"/>
    </source>
</evidence>
<dbReference type="GO" id="GO:0055085">
    <property type="term" value="P:transmembrane transport"/>
    <property type="evidence" value="ECO:0007669"/>
    <property type="project" value="UniProtKB-ARBA"/>
</dbReference>
<keyword evidence="4 6" id="KW-0067">ATP-binding</keyword>
<comment type="caution">
    <text evidence="6">The sequence shown here is derived from an EMBL/GenBank/DDBJ whole genome shotgun (WGS) entry which is preliminary data.</text>
</comment>
<dbReference type="PROSITE" id="PS50893">
    <property type="entry name" value="ABC_TRANSPORTER_2"/>
    <property type="match status" value="1"/>
</dbReference>
<accession>A0A7C5L6N5</accession>
<name>A0A7C5L6N5_CALS0</name>
<evidence type="ECO:0000313" key="6">
    <source>
        <dbReference type="EMBL" id="HHK67542.1"/>
    </source>
</evidence>
<dbReference type="InterPro" id="IPR013563">
    <property type="entry name" value="Oligopep_ABC_C"/>
</dbReference>
<evidence type="ECO:0000256" key="4">
    <source>
        <dbReference type="ARBA" id="ARBA00022840"/>
    </source>
</evidence>
<dbReference type="GO" id="GO:0015833">
    <property type="term" value="P:peptide transport"/>
    <property type="evidence" value="ECO:0007669"/>
    <property type="project" value="InterPro"/>
</dbReference>
<keyword evidence="2" id="KW-0813">Transport</keyword>
<dbReference type="PANTHER" id="PTHR43776:SF7">
    <property type="entry name" value="D,D-DIPEPTIDE TRANSPORT ATP-BINDING PROTEIN DDPF-RELATED"/>
    <property type="match status" value="1"/>
</dbReference>
<dbReference type="EMBL" id="DRWN01000003">
    <property type="protein sequence ID" value="HHK67542.1"/>
    <property type="molecule type" value="Genomic_DNA"/>
</dbReference>
<dbReference type="Pfam" id="PF00005">
    <property type="entry name" value="ABC_tran"/>
    <property type="match status" value="1"/>
</dbReference>
<feature type="domain" description="ABC transporter" evidence="5">
    <location>
        <begin position="9"/>
        <end position="260"/>
    </location>
</feature>